<dbReference type="Gramene" id="HORVU.MOREX.r3.6HG0596520.1">
    <property type="protein sequence ID" value="HORVU.MOREX.r3.6HG0596520.1"/>
    <property type="gene ID" value="HORVU.MOREX.r3.6HG0596520"/>
</dbReference>
<dbReference type="InterPro" id="IPR039322">
    <property type="entry name" value="MOM1"/>
</dbReference>
<feature type="compositionally biased region" description="Polar residues" evidence="1">
    <location>
        <begin position="885"/>
        <end position="894"/>
    </location>
</feature>
<feature type="region of interest" description="Disordered" evidence="1">
    <location>
        <begin position="964"/>
        <end position="1024"/>
    </location>
</feature>
<feature type="compositionally biased region" description="Polar residues" evidence="1">
    <location>
        <begin position="831"/>
        <end position="841"/>
    </location>
</feature>
<evidence type="ECO:0000313" key="2">
    <source>
        <dbReference type="EnsemblPlants" id="HORVU.MOREX.r3.6HG0596520.1"/>
    </source>
</evidence>
<feature type="region of interest" description="Disordered" evidence="1">
    <location>
        <begin position="1117"/>
        <end position="1139"/>
    </location>
</feature>
<accession>A0A8I6Y2V6</accession>
<reference evidence="2" key="3">
    <citation type="submission" date="2022-01" db="UniProtKB">
        <authorList>
            <consortium name="EnsemblPlants"/>
        </authorList>
    </citation>
    <scope>IDENTIFICATION</scope>
    <source>
        <strain evidence="2">subsp. vulgare</strain>
    </source>
</reference>
<dbReference type="EnsemblPlants" id="HORVU.MOREX.r3.6HG0596520.1">
    <property type="protein sequence ID" value="HORVU.MOREX.r3.6HG0596520.1"/>
    <property type="gene ID" value="HORVU.MOREX.r3.6HG0596520"/>
</dbReference>
<dbReference type="Proteomes" id="UP000011116">
    <property type="component" value="Chromosome 6H"/>
</dbReference>
<dbReference type="PANTHER" id="PTHR35116">
    <property type="entry name" value="HELICASE PROTEIN MOM1"/>
    <property type="match status" value="1"/>
</dbReference>
<sequence>MDFNKACKGSCECEKWEFGKIGEEKNKHYESELEEGEVREADEASGLESPIQKGIAASVAQEQAHIRQSASPQRASHNLETAGIVVLQHRVIHEHMSPSIVRSFVQDVFEKGKALMRSSTSPERASREGRSAGINFVQQCKRSAICEGMAASLKESSTSSQVVVEESSTSAERGSRLGGTECTAVVQQSKYAASEGRYVNVSQSSLHRKYGNHRRIYSPSIYSSSKERHKRRKEGCFGYSDSHRVMKMIEEVYSERSRTLLLLQTKDRKKFNNLQKKQEVKFFQKHVNSYKFHYAHVAPTVRYCRMMLPKLHFSILRDRFHRHMISQLIKFCRQHISDRDKEYRIKERWIFEAKAGYLKKWFYVTDLTYSRFTWENLECCMADYSDGEHHLKYFDMQSITTQIEAIACNKEPRGTFATDITEPIPGNSRSLLETNEHTKLGFSVGVAEEMATLESRSSQYTCAPSMEFCHENRTQTTFLAPDQSEGGNVERPSACQLDVSAALKPAKTLTTGKASDDCEPILEHSQLLLVTNGATKPGFSVGVSKEMATLESSSLQVTNVSGMEFCEKDGTQIIFSAADSNEGRNTESPCASRFVTSSASGPVIAVSTDTENAAVIPREKRRHTCSSNDISEGPCCRSGRKLGEKDGTQISFSPATQIAFSTAAQNERETMESPCGSQSVMSLASKPTSAVGNDTENAASICREKRRRIVSGNDDISEGSCCRPGRKFGDKDGTQITLSSATQNDGGDMERSCAIHSDTDAALELAMTVNTDSENAASGSNEKQLAVIVNTDSENAPSVSNEKQLAVTVNTDSQNAPSVSNEKQLAVTVNTDSQNAPSVSNEKQKHMKSGNNISEGSCSRSQIKPTSNLFRTTLRQEELPAARSPSPSADNRQVVQAEDISSEEVPCSQVPSFAQVTEQSNMHFNTQSVMNHHHFGSTCQIATPPYSPPCGDTHSSRIEVDSVGASHVHPTSANQMPIDSTPGPRLSEDGLDSIHSPRASHVHPASANQVPTGSPPGPSLAEDGFDSDIFTIELSRLQKLANLITMRHQEKIEQLNLARGIELAQAKRKYDGLEYNLEVETLQRKRELKTKADKMYKQQILAEVLQVVFKASAKVVPDSPRGATQETMAGPSRRADQGSFHIPAPVLAPESSTGASLRQHRVTTQRTAMDWMNHPSCGTCNRPA</sequence>
<feature type="compositionally biased region" description="Polar residues" evidence="1">
    <location>
        <begin position="849"/>
        <end position="864"/>
    </location>
</feature>
<organism evidence="2 3">
    <name type="scientific">Hordeum vulgare subsp. vulgare</name>
    <name type="common">Domesticated barley</name>
    <dbReference type="NCBI Taxonomy" id="112509"/>
    <lineage>
        <taxon>Eukaryota</taxon>
        <taxon>Viridiplantae</taxon>
        <taxon>Streptophyta</taxon>
        <taxon>Embryophyta</taxon>
        <taxon>Tracheophyta</taxon>
        <taxon>Spermatophyta</taxon>
        <taxon>Magnoliopsida</taxon>
        <taxon>Liliopsida</taxon>
        <taxon>Poales</taxon>
        <taxon>Poaceae</taxon>
        <taxon>BOP clade</taxon>
        <taxon>Pooideae</taxon>
        <taxon>Triticodae</taxon>
        <taxon>Triticeae</taxon>
        <taxon>Hordeinae</taxon>
        <taxon>Hordeum</taxon>
    </lineage>
</organism>
<dbReference type="RefSeq" id="XP_044952777.1">
    <property type="nucleotide sequence ID" value="XM_045096842.1"/>
</dbReference>
<dbReference type="KEGG" id="hvg:123402881"/>
<dbReference type="GeneID" id="123402881"/>
<feature type="compositionally biased region" description="Polar residues" evidence="1">
    <location>
        <begin position="969"/>
        <end position="978"/>
    </location>
</feature>
<proteinExistence type="predicted"/>
<keyword evidence="3" id="KW-1185">Reference proteome</keyword>
<evidence type="ECO:0000313" key="3">
    <source>
        <dbReference type="Proteomes" id="UP000011116"/>
    </source>
</evidence>
<dbReference type="AlphaFoldDB" id="A0A8I6Y2V6"/>
<dbReference type="PANTHER" id="PTHR35116:SF6">
    <property type="entry name" value="OS02G0625900 PROTEIN"/>
    <property type="match status" value="1"/>
</dbReference>
<reference evidence="2" key="2">
    <citation type="submission" date="2020-10" db="EMBL/GenBank/DDBJ databases">
        <authorList>
            <person name="Scholz U."/>
            <person name="Mascher M."/>
            <person name="Fiebig A."/>
        </authorList>
    </citation>
    <scope>NUCLEOTIDE SEQUENCE [LARGE SCALE GENOMIC DNA]</scope>
    <source>
        <strain evidence="2">cv. Morex</strain>
    </source>
</reference>
<dbReference type="Gene3D" id="6.10.250.1310">
    <property type="match status" value="1"/>
</dbReference>
<name>A0A8I6Y2V6_HORVV</name>
<gene>
    <name evidence="2" type="primary">LOC123402881</name>
</gene>
<protein>
    <submittedName>
        <fullName evidence="2">Uncharacterized protein</fullName>
    </submittedName>
</protein>
<dbReference type="GO" id="GO:0031507">
    <property type="term" value="P:heterochromatin formation"/>
    <property type="evidence" value="ECO:0007669"/>
    <property type="project" value="InterPro"/>
</dbReference>
<feature type="region of interest" description="Disordered" evidence="1">
    <location>
        <begin position="831"/>
        <end position="864"/>
    </location>
</feature>
<feature type="region of interest" description="Disordered" evidence="1">
    <location>
        <begin position="877"/>
        <end position="907"/>
    </location>
</feature>
<evidence type="ECO:0000256" key="1">
    <source>
        <dbReference type="SAM" id="MobiDB-lite"/>
    </source>
</evidence>
<dbReference type="Gramene" id="HORVU.MOREX.r2.6HG0494320.1">
    <property type="protein sequence ID" value="HORVU.MOREX.r2.6HG0494320.1"/>
    <property type="gene ID" value="HORVU.MOREX.r2.6HG0494320"/>
</dbReference>
<dbReference type="OrthoDB" id="604691at2759"/>
<dbReference type="SMR" id="A0A8I6Y2V6"/>
<dbReference type="RefSeq" id="XP_044952778.1">
    <property type="nucleotide sequence ID" value="XM_045096843.1"/>
</dbReference>
<reference evidence="3" key="1">
    <citation type="journal article" date="2012" name="Nature">
        <title>A physical, genetic and functional sequence assembly of the barley genome.</title>
        <authorList>
            <consortium name="The International Barley Genome Sequencing Consortium"/>
            <person name="Mayer K.F."/>
            <person name="Waugh R."/>
            <person name="Brown J.W."/>
            <person name="Schulman A."/>
            <person name="Langridge P."/>
            <person name="Platzer M."/>
            <person name="Fincher G.B."/>
            <person name="Muehlbauer G.J."/>
            <person name="Sato K."/>
            <person name="Close T.J."/>
            <person name="Wise R.P."/>
            <person name="Stein N."/>
        </authorList>
    </citation>
    <scope>NUCLEOTIDE SEQUENCE [LARGE SCALE GENOMIC DNA]</scope>
    <source>
        <strain evidence="3">cv. Morex</strain>
    </source>
</reference>